<dbReference type="EMBL" id="RSCE01000003">
    <property type="protein sequence ID" value="RSH84309.1"/>
    <property type="molecule type" value="Genomic_DNA"/>
</dbReference>
<evidence type="ECO:0000313" key="3">
    <source>
        <dbReference type="Proteomes" id="UP000279236"/>
    </source>
</evidence>
<gene>
    <name evidence="2" type="ORF">EHS24_005824</name>
</gene>
<feature type="region of interest" description="Disordered" evidence="1">
    <location>
        <begin position="1"/>
        <end position="44"/>
    </location>
</feature>
<dbReference type="Proteomes" id="UP000279236">
    <property type="component" value="Unassembled WGS sequence"/>
</dbReference>
<feature type="region of interest" description="Disordered" evidence="1">
    <location>
        <begin position="553"/>
        <end position="577"/>
    </location>
</feature>
<feature type="compositionally biased region" description="Low complexity" evidence="1">
    <location>
        <begin position="557"/>
        <end position="577"/>
    </location>
</feature>
<comment type="caution">
    <text evidence="2">The sequence shown here is derived from an EMBL/GenBank/DDBJ whole genome shotgun (WGS) entry which is preliminary data.</text>
</comment>
<accession>A0A427XZQ4</accession>
<keyword evidence="3" id="KW-1185">Reference proteome</keyword>
<dbReference type="RefSeq" id="XP_028477757.1">
    <property type="nucleotide sequence ID" value="XM_028621305.1"/>
</dbReference>
<feature type="compositionally biased region" description="Basic and acidic residues" evidence="1">
    <location>
        <begin position="646"/>
        <end position="662"/>
    </location>
</feature>
<feature type="compositionally biased region" description="Basic and acidic residues" evidence="1">
    <location>
        <begin position="672"/>
        <end position="686"/>
    </location>
</feature>
<dbReference type="AlphaFoldDB" id="A0A427XZQ4"/>
<evidence type="ECO:0000256" key="1">
    <source>
        <dbReference type="SAM" id="MobiDB-lite"/>
    </source>
</evidence>
<reference evidence="2 3" key="1">
    <citation type="submission" date="2018-11" db="EMBL/GenBank/DDBJ databases">
        <title>Genome sequence of Apiotrichum porosum DSM 27194.</title>
        <authorList>
            <person name="Aliyu H."/>
            <person name="Gorte O."/>
            <person name="Ochsenreither K."/>
        </authorList>
    </citation>
    <scope>NUCLEOTIDE SEQUENCE [LARGE SCALE GENOMIC DNA]</scope>
    <source>
        <strain evidence="2 3">DSM 27194</strain>
    </source>
</reference>
<sequence>MPPSQPPTTGNNRHTISPPTSTRQRPSRRHSPASSPCDGKVPQSKLDMGSIKYDAYLSPLFVALQAVADVIVQVTARKFIAFSNKRGRRPNNPEYLALRREILEENKELFALRDRKRQEFYDLLHRLATLRQEGARRRAAKLAAANPAAAAAAALSAARFATYLRALKALGLPYSAERRGITPRMWVDPLVNVDARDGDGRELDIEGWREWFLSRREGTELVISAAQPVANHLTRLLDAEQLREYMDGRFGEYNAARRGISMATFSPALSAVELLQRMGSEDQYMAEEYRLAHCPRCDRRTVVVGEAWSHVCPVDAGANDEGVLDCIRDQNALRGESATRPFRFAFEALDSGNGEWFKDKTAPFGLEQVIWPKLRMGGEWEYLGFFKIIGDTNLNMPILVEAESTPLFIAFNAIGRLFSATLCSLPDLDVVPLRRPMTTLPSVIAALIDADNGSGQGLIEHKCNKEDCHWRALYKPPTYQHFCVGADGAPLKLASNNQRKIKHVATCRQIDSFVDLPRLYKSFLWADFHYAGIRSGMTLDLFAYGSPSPVPSTSLRTPFSASPSISSTRSPPSTFTSSFTYKRWKPRPVRPPRMEVLSDPEFSGCEPIEINEACRLVDQHYSLHVPTIAKVAEDVRLSNKLWRGRQKVERQQPRDRTARREEEPEVSASRSAGEKHKREGQREPPR</sequence>
<protein>
    <submittedName>
        <fullName evidence="2">Uncharacterized protein</fullName>
    </submittedName>
</protein>
<proteinExistence type="predicted"/>
<name>A0A427XZQ4_9TREE</name>
<evidence type="ECO:0000313" key="2">
    <source>
        <dbReference type="EMBL" id="RSH84309.1"/>
    </source>
</evidence>
<organism evidence="2 3">
    <name type="scientific">Apiotrichum porosum</name>
    <dbReference type="NCBI Taxonomy" id="105984"/>
    <lineage>
        <taxon>Eukaryota</taxon>
        <taxon>Fungi</taxon>
        <taxon>Dikarya</taxon>
        <taxon>Basidiomycota</taxon>
        <taxon>Agaricomycotina</taxon>
        <taxon>Tremellomycetes</taxon>
        <taxon>Trichosporonales</taxon>
        <taxon>Trichosporonaceae</taxon>
        <taxon>Apiotrichum</taxon>
    </lineage>
</organism>
<feature type="region of interest" description="Disordered" evidence="1">
    <location>
        <begin position="644"/>
        <end position="686"/>
    </location>
</feature>
<dbReference type="GeneID" id="39590367"/>